<evidence type="ECO:0000313" key="1">
    <source>
        <dbReference type="EMBL" id="KRY37909.1"/>
    </source>
</evidence>
<dbReference type="EMBL" id="JYDH01000029">
    <property type="protein sequence ID" value="KRY37909.1"/>
    <property type="molecule type" value="Genomic_DNA"/>
</dbReference>
<reference evidence="1 2" key="1">
    <citation type="submission" date="2015-01" db="EMBL/GenBank/DDBJ databases">
        <title>Evolution of Trichinella species and genotypes.</title>
        <authorList>
            <person name="Korhonen P.K."/>
            <person name="Edoardo P."/>
            <person name="Giuseppe L.R."/>
            <person name="Gasser R.B."/>
        </authorList>
    </citation>
    <scope>NUCLEOTIDE SEQUENCE [LARGE SCALE GENOMIC DNA]</scope>
    <source>
        <strain evidence="1">ISS3</strain>
    </source>
</reference>
<dbReference type="OrthoDB" id="10468883at2759"/>
<sequence length="114" mass="13094">MADLKKQRAEETKPISAIYDKEVYAAYAEPSTSVGYFPVLKRVKSTMYSHRSKCYLKLPEHRRNLEIPDAFRTTKADCWQPGESGVWVVHSIFYLNGINNFLPSMHKMKLLPAG</sequence>
<proteinExistence type="predicted"/>
<evidence type="ECO:0000313" key="2">
    <source>
        <dbReference type="Proteomes" id="UP000054776"/>
    </source>
</evidence>
<dbReference type="AlphaFoldDB" id="A0A0V1BKY1"/>
<dbReference type="InParanoid" id="A0A0V1BKY1"/>
<keyword evidence="2" id="KW-1185">Reference proteome</keyword>
<protein>
    <submittedName>
        <fullName evidence="1">Uncharacterized protein</fullName>
    </submittedName>
</protein>
<dbReference type="Proteomes" id="UP000054776">
    <property type="component" value="Unassembled WGS sequence"/>
</dbReference>
<gene>
    <name evidence="1" type="ORF">T01_14985</name>
</gene>
<accession>A0A0V1BKY1</accession>
<name>A0A0V1BKY1_TRISP</name>
<comment type="caution">
    <text evidence="1">The sequence shown here is derived from an EMBL/GenBank/DDBJ whole genome shotgun (WGS) entry which is preliminary data.</text>
</comment>
<organism evidence="1 2">
    <name type="scientific">Trichinella spiralis</name>
    <name type="common">Trichina worm</name>
    <dbReference type="NCBI Taxonomy" id="6334"/>
    <lineage>
        <taxon>Eukaryota</taxon>
        <taxon>Metazoa</taxon>
        <taxon>Ecdysozoa</taxon>
        <taxon>Nematoda</taxon>
        <taxon>Enoplea</taxon>
        <taxon>Dorylaimia</taxon>
        <taxon>Trichinellida</taxon>
        <taxon>Trichinellidae</taxon>
        <taxon>Trichinella</taxon>
    </lineage>
</organism>